<evidence type="ECO:0000313" key="2">
    <source>
        <dbReference type="Proteomes" id="UP000631114"/>
    </source>
</evidence>
<proteinExistence type="predicted"/>
<organism evidence="1 2">
    <name type="scientific">Coptis chinensis</name>
    <dbReference type="NCBI Taxonomy" id="261450"/>
    <lineage>
        <taxon>Eukaryota</taxon>
        <taxon>Viridiplantae</taxon>
        <taxon>Streptophyta</taxon>
        <taxon>Embryophyta</taxon>
        <taxon>Tracheophyta</taxon>
        <taxon>Spermatophyta</taxon>
        <taxon>Magnoliopsida</taxon>
        <taxon>Ranunculales</taxon>
        <taxon>Ranunculaceae</taxon>
        <taxon>Coptidoideae</taxon>
        <taxon>Coptis</taxon>
    </lineage>
</organism>
<accession>A0A835J1T8</accession>
<dbReference type="Proteomes" id="UP000631114">
    <property type="component" value="Unassembled WGS sequence"/>
</dbReference>
<sequence>MVELRTIGGDQVDRFLARVPLENWENSCFRSPRYGEMCSSLAKCFNSWVKDECFLPITSMLDQIRKKMMSMATERRKDSKGWATILCPQMELKLAERIEKARSLDMIRFDDYVFQVISKNSELC</sequence>
<dbReference type="OrthoDB" id="1934905at2759"/>
<keyword evidence="2" id="KW-1185">Reference proteome</keyword>
<dbReference type="AlphaFoldDB" id="A0A835J1T8"/>
<evidence type="ECO:0000313" key="1">
    <source>
        <dbReference type="EMBL" id="KAF9626712.1"/>
    </source>
</evidence>
<comment type="caution">
    <text evidence="1">The sequence shown here is derived from an EMBL/GenBank/DDBJ whole genome shotgun (WGS) entry which is preliminary data.</text>
</comment>
<reference evidence="1 2" key="1">
    <citation type="submission" date="2020-10" db="EMBL/GenBank/DDBJ databases">
        <title>The Coptis chinensis genome and diversification of protoberbering-type alkaloids.</title>
        <authorList>
            <person name="Wang B."/>
            <person name="Shu S."/>
            <person name="Song C."/>
            <person name="Liu Y."/>
        </authorList>
    </citation>
    <scope>NUCLEOTIDE SEQUENCE [LARGE SCALE GENOMIC DNA]</scope>
    <source>
        <strain evidence="1">HL-2020</strain>
        <tissue evidence="1">Leaf</tissue>
    </source>
</reference>
<name>A0A835J1T8_9MAGN</name>
<dbReference type="EMBL" id="JADFTS010000001">
    <property type="protein sequence ID" value="KAF9626712.1"/>
    <property type="molecule type" value="Genomic_DNA"/>
</dbReference>
<gene>
    <name evidence="1" type="ORF">IFM89_038886</name>
</gene>
<protein>
    <submittedName>
        <fullName evidence="1">Uncharacterized protein</fullName>
    </submittedName>
</protein>